<organism evidence="1 2">
    <name type="scientific">Ktedonobacter racemifer DSM 44963</name>
    <dbReference type="NCBI Taxonomy" id="485913"/>
    <lineage>
        <taxon>Bacteria</taxon>
        <taxon>Bacillati</taxon>
        <taxon>Chloroflexota</taxon>
        <taxon>Ktedonobacteria</taxon>
        <taxon>Ktedonobacterales</taxon>
        <taxon>Ktedonobacteraceae</taxon>
        <taxon>Ktedonobacter</taxon>
    </lineage>
</organism>
<evidence type="ECO:0000313" key="1">
    <source>
        <dbReference type="EMBL" id="EFH86707.1"/>
    </source>
</evidence>
<sequence length="61" mass="7084">MRRKRRMTFAPPQHTQRVRQVFCTDIDETAFKIEAKQATSFTFLFVSPLVILPVQTDQSIG</sequence>
<proteinExistence type="predicted"/>
<evidence type="ECO:0000313" key="2">
    <source>
        <dbReference type="Proteomes" id="UP000004508"/>
    </source>
</evidence>
<dbReference type="InParanoid" id="D6TLQ7"/>
<protein>
    <submittedName>
        <fullName evidence="1">Uncharacterized protein</fullName>
    </submittedName>
</protein>
<dbReference type="EMBL" id="ADVG01000002">
    <property type="protein sequence ID" value="EFH86707.1"/>
    <property type="molecule type" value="Genomic_DNA"/>
</dbReference>
<accession>D6TLQ7</accession>
<dbReference type="Proteomes" id="UP000004508">
    <property type="component" value="Unassembled WGS sequence"/>
</dbReference>
<keyword evidence="2" id="KW-1185">Reference proteome</keyword>
<comment type="caution">
    <text evidence="1">The sequence shown here is derived from an EMBL/GenBank/DDBJ whole genome shotgun (WGS) entry which is preliminary data.</text>
</comment>
<gene>
    <name evidence="1" type="ORF">Krac_8018</name>
</gene>
<name>D6TLQ7_KTERA</name>
<reference evidence="1 2" key="1">
    <citation type="journal article" date="2011" name="Stand. Genomic Sci.">
        <title>Non-contiguous finished genome sequence and contextual data of the filamentous soil bacterium Ktedonobacter racemifer type strain (SOSP1-21).</title>
        <authorList>
            <person name="Chang Y.J."/>
            <person name="Land M."/>
            <person name="Hauser L."/>
            <person name="Chertkov O."/>
            <person name="Del Rio T.G."/>
            <person name="Nolan M."/>
            <person name="Copeland A."/>
            <person name="Tice H."/>
            <person name="Cheng J.F."/>
            <person name="Lucas S."/>
            <person name="Han C."/>
            <person name="Goodwin L."/>
            <person name="Pitluck S."/>
            <person name="Ivanova N."/>
            <person name="Ovchinikova G."/>
            <person name="Pati A."/>
            <person name="Chen A."/>
            <person name="Palaniappan K."/>
            <person name="Mavromatis K."/>
            <person name="Liolios K."/>
            <person name="Brettin T."/>
            <person name="Fiebig A."/>
            <person name="Rohde M."/>
            <person name="Abt B."/>
            <person name="Goker M."/>
            <person name="Detter J.C."/>
            <person name="Woyke T."/>
            <person name="Bristow J."/>
            <person name="Eisen J.A."/>
            <person name="Markowitz V."/>
            <person name="Hugenholtz P."/>
            <person name="Kyrpides N.C."/>
            <person name="Klenk H.P."/>
            <person name="Lapidus A."/>
        </authorList>
    </citation>
    <scope>NUCLEOTIDE SEQUENCE [LARGE SCALE GENOMIC DNA]</scope>
    <source>
        <strain evidence="2">DSM 44963</strain>
    </source>
</reference>
<dbReference type="AlphaFoldDB" id="D6TLQ7"/>